<comment type="caution">
    <text evidence="1">The sequence shown here is derived from an EMBL/GenBank/DDBJ whole genome shotgun (WGS) entry which is preliminary data.</text>
</comment>
<organism evidence="1 2">
    <name type="scientific">Mobiluncus curtisii ATCC 51333</name>
    <dbReference type="NCBI Taxonomy" id="887326"/>
    <lineage>
        <taxon>Bacteria</taxon>
        <taxon>Bacillati</taxon>
        <taxon>Actinomycetota</taxon>
        <taxon>Actinomycetes</taxon>
        <taxon>Actinomycetales</taxon>
        <taxon>Actinomycetaceae</taxon>
        <taxon>Mobiluncus</taxon>
    </lineage>
</organism>
<dbReference type="HOGENOM" id="CLU_096807_1_0_11"/>
<sequence>MLIAYLDESERNGFYHVGAAVAEMETWERIESSLEDFKLSIVNLYGLPSGIEFHGHPLMGSVGDWQSMRGMHGEIGRIYARFLRIVCSENVAFFIQGVDVKRLNSRYSYPNHPHNVCMSYLLERVNKYVLNNSDEQGIVIADETGDEMRLKKQMEKNKVYGTGGYQSSKLAAISDPLIFISSSEQMGLQAADLMLYIWQRNFHVRQEPHPRAQKLRDKLMEIIHPNIQYERTWRP</sequence>
<dbReference type="RefSeq" id="WP_004009296.1">
    <property type="nucleotide sequence ID" value="NZ_GL622340.1"/>
</dbReference>
<name>E6LYD5_9ACTO</name>
<dbReference type="EMBL" id="AEPY01000007">
    <property type="protein sequence ID" value="EFU80178.1"/>
    <property type="molecule type" value="Genomic_DNA"/>
</dbReference>
<proteinExistence type="predicted"/>
<reference evidence="1 2" key="1">
    <citation type="submission" date="2010-12" db="EMBL/GenBank/DDBJ databases">
        <authorList>
            <person name="Muzny D."/>
            <person name="Qin X."/>
            <person name="Deng J."/>
            <person name="Jiang H."/>
            <person name="Liu Y."/>
            <person name="Qu J."/>
            <person name="Song X.-Z."/>
            <person name="Zhang L."/>
            <person name="Thornton R."/>
            <person name="Coyle M."/>
            <person name="Francisco L."/>
            <person name="Jackson L."/>
            <person name="Javaid M."/>
            <person name="Korchina V."/>
            <person name="Kovar C."/>
            <person name="Mata R."/>
            <person name="Mathew T."/>
            <person name="Ngo R."/>
            <person name="Nguyen L."/>
            <person name="Nguyen N."/>
            <person name="Okwuonu G."/>
            <person name="Ongeri F."/>
            <person name="Pham C."/>
            <person name="Simmons D."/>
            <person name="Wilczek-Boney K."/>
            <person name="Hale W."/>
            <person name="Jakkamsetti A."/>
            <person name="Pham P."/>
            <person name="Ruth R."/>
            <person name="San Lucas F."/>
            <person name="Warren J."/>
            <person name="Zhang J."/>
            <person name="Zhao Z."/>
            <person name="Zhou C."/>
            <person name="Zhu D."/>
            <person name="Lee S."/>
            <person name="Bess C."/>
            <person name="Blankenburg K."/>
            <person name="Forbes L."/>
            <person name="Fu Q."/>
            <person name="Gubbala S."/>
            <person name="Hirani K."/>
            <person name="Jayaseelan J.C."/>
            <person name="Lara F."/>
            <person name="Munidasa M."/>
            <person name="Palculict T."/>
            <person name="Patil S."/>
            <person name="Pu L.-L."/>
            <person name="Saada N."/>
            <person name="Tang L."/>
            <person name="Weissenberger G."/>
            <person name="Zhu Y."/>
            <person name="Hemphill L."/>
            <person name="Shang Y."/>
            <person name="Youmans B."/>
            <person name="Ayvaz T."/>
            <person name="Ross M."/>
            <person name="Santibanez J."/>
            <person name="Aqrawi P."/>
            <person name="Gross S."/>
            <person name="Joshi V."/>
            <person name="Fowler G."/>
            <person name="Nazareth L."/>
            <person name="Reid J."/>
            <person name="Worley K."/>
            <person name="Petrosino J."/>
            <person name="Highlander S."/>
            <person name="Gibbs R."/>
        </authorList>
    </citation>
    <scope>NUCLEOTIDE SEQUENCE [LARGE SCALE GENOMIC DNA]</scope>
    <source>
        <strain evidence="1 2">ATCC 51333</strain>
    </source>
</reference>
<protein>
    <recommendedName>
        <fullName evidence="3">DUF3800 domain-containing protein</fullName>
    </recommendedName>
</protein>
<accession>E6LYD5</accession>
<evidence type="ECO:0000313" key="2">
    <source>
        <dbReference type="Proteomes" id="UP000005573"/>
    </source>
</evidence>
<dbReference type="Proteomes" id="UP000005573">
    <property type="component" value="Unassembled WGS sequence"/>
</dbReference>
<dbReference type="AlphaFoldDB" id="E6LYD5"/>
<dbReference type="Pfam" id="PF12686">
    <property type="entry name" value="DUF3800"/>
    <property type="match status" value="1"/>
</dbReference>
<dbReference type="InterPro" id="IPR024524">
    <property type="entry name" value="DUF3800"/>
</dbReference>
<gene>
    <name evidence="1" type="ORF">HMPREF0388_0872</name>
</gene>
<evidence type="ECO:0008006" key="3">
    <source>
        <dbReference type="Google" id="ProtNLM"/>
    </source>
</evidence>
<evidence type="ECO:0000313" key="1">
    <source>
        <dbReference type="EMBL" id="EFU80178.1"/>
    </source>
</evidence>